<dbReference type="RefSeq" id="WP_147758782.1">
    <property type="nucleotide sequence ID" value="NZ_SAXT01000005.1"/>
</dbReference>
<name>A0A5C8CF22_9SPIR</name>
<protein>
    <submittedName>
        <fullName evidence="1">Uncharacterized protein</fullName>
    </submittedName>
</protein>
<sequence length="1489" mass="169894">MRKKKRSLFKMYMATTLLAFLIPTIFSATLVLKNKQKYLDNIVSYINRVSPINISISDISVSYKLEIILEDVKLYSKSNSNAFFDLDFASVRFNPLRLLINRDIFYMFSEADINNANFYPALFDNSIFNKKTDKPSKNNSDIKTAIDNITDLFIDKNIRIKKFSTKIIDNGEVSEISLDSLNGNFRTYRYFLSYNINLPDKTSIYFSMESSPDLSEIHSIILGHDEKKDLFKYNLDFTNDYNDKMEGELKNYDDILANLIYDYNDKRLDFSITNIDIDKNTIYKLMNIALDTPIVHKFVKLDNNRIKSISNAIEGFKYANINVVGNRKENENLYLDMDLKAKDKFYDLFVKAKLTNNNIVLSNAIMNLLNGNIIASGIIPIENPILSKLELNINDIYAGANNLYSKLTLKPISSSKEKIITRFTMHELSYNGALKEPLAWNIIYKIKDKEVDINLVEDKYKEPLNANISLDNTKPVIVNAKGTIPQDIFIVILGRNPIGNLSSLNVNYSMSNALYTDGKGNIHSLELTSRKIYTEEYLIRIGALAYSNIIELNDIYYKLSDSGDIKAKANIEYDKKFNVKLNGNVESPFGKYNLNGFTLDATNGNKIIYASTEKSEIIANGSITTNGILNLNIKTPKELSINNNVINADISIDNYTQKPFYIYGNVKFDKNVAPIFTLNTQFELSNQSLVFTNIIVDYGANRVMGNGILDNRDGINKFTALFKSADNDGGLVIDASINKNNVYGKLTVSDLPFNLNYANGIYGILSADATIIGLLNNPIIYLDRFNIKNLEVLEDRFDISLTGYYGKSEFEFKDFVMTKTGSSGMVITKAFKKPQQIRIPYAYFSKDLQNMRVEVDNLYLYSSYSGNINYNMRKLPNGISEYRIQTSPITINRRILPEFGTIMTYSDNLISFTNNKTHGINGTILREEKENKTKLNYIYDNNQMLNIDGVIRNAKNNQVDLLLTSSKLNVEIFEIFNVIFTEIQSSPTNFIIDNKPYTLYARVHGDKDNLAINGRFLGHGKKVKMAYFSDIFDNAIVDFNFDGNMFNINNLTFYTKRKKNLSVTGEAEIFRNAVNYMDFDLLSSDEQLGLLEGDIDFNVAKIKGPLHLDMNVGGNLSAPRIGGVLTLMKSDIQINTINNRNTYSQHIYGIASRIYWDFIIEAWKQVRAYNALVGDFYLEEGSKMGVYSSIMDGIELTGTINLARGNIYYLQNIYKLESGSITFPNNNSSDPIIEATAFANKKYYPSTANNTSSESFENEVSRESITLYMEMNARLSQLLYPDTSGILPVRFYTIPTLGQYQVNQLAGIPQGTFDNREEQMYAQTTSYFNSRSENNNQVGQVVGSYSDLIFGNTILRPFERWIMRIGIIDSFNISSSAVNNIITYNNNLSLAKFFNNTSASIGKTFSKYLYVKWDITYNAKDPNRPNLFGRPKDSFYFDNRVGFEISAPIIWQNYRLANLTFEYKINPQYIQEIGQDFNLIGRWRFKTRF</sequence>
<reference evidence="1 2" key="1">
    <citation type="journal article" date="1992" name="Lakartidningen">
        <title>[Penicillin V and not amoxicillin is the first choice preparation in acute otitis].</title>
        <authorList>
            <person name="Kamme C."/>
            <person name="Lundgren K."/>
            <person name="Prellner K."/>
        </authorList>
    </citation>
    <scope>NUCLEOTIDE SEQUENCE [LARGE SCALE GENOMIC DNA]</scope>
    <source>
        <strain evidence="1 2">W1</strain>
    </source>
</reference>
<evidence type="ECO:0000313" key="2">
    <source>
        <dbReference type="Proteomes" id="UP000325116"/>
    </source>
</evidence>
<comment type="caution">
    <text evidence="1">The sequence shown here is derived from an EMBL/GenBank/DDBJ whole genome shotgun (WGS) entry which is preliminary data.</text>
</comment>
<gene>
    <name evidence="1" type="ORF">EPJ80_09405</name>
</gene>
<dbReference type="Proteomes" id="UP000325116">
    <property type="component" value="Unassembled WGS sequence"/>
</dbReference>
<dbReference type="EMBL" id="SAXT01000005">
    <property type="protein sequence ID" value="TXJ11909.1"/>
    <property type="molecule type" value="Genomic_DNA"/>
</dbReference>
<accession>A0A5C8CF22</accession>
<organism evidence="1 2">
    <name type="scientific">Brachyspira aalborgi</name>
    <dbReference type="NCBI Taxonomy" id="29522"/>
    <lineage>
        <taxon>Bacteria</taxon>
        <taxon>Pseudomonadati</taxon>
        <taxon>Spirochaetota</taxon>
        <taxon>Spirochaetia</taxon>
        <taxon>Brachyspirales</taxon>
        <taxon>Brachyspiraceae</taxon>
        <taxon>Brachyspira</taxon>
    </lineage>
</organism>
<proteinExistence type="predicted"/>
<evidence type="ECO:0000313" key="1">
    <source>
        <dbReference type="EMBL" id="TXJ11909.1"/>
    </source>
</evidence>